<evidence type="ECO:0000313" key="2">
    <source>
        <dbReference type="EMBL" id="OXM17422.1"/>
    </source>
</evidence>
<gene>
    <name evidence="2" type="ORF">CGZ75_01495</name>
</gene>
<dbReference type="InterPro" id="IPR041657">
    <property type="entry name" value="HTH_17"/>
</dbReference>
<reference evidence="2 3" key="1">
    <citation type="submission" date="2017-07" db="EMBL/GenBank/DDBJ databases">
        <title>Paenibacillus herberti R33 genome sequencing and assembly.</title>
        <authorList>
            <person name="Su W."/>
        </authorList>
    </citation>
    <scope>NUCLEOTIDE SEQUENCE [LARGE SCALE GENOMIC DNA]</scope>
    <source>
        <strain evidence="2 3">R33</strain>
    </source>
</reference>
<dbReference type="EMBL" id="NMUQ01000001">
    <property type="protein sequence ID" value="OXM17422.1"/>
    <property type="molecule type" value="Genomic_DNA"/>
</dbReference>
<dbReference type="AlphaFoldDB" id="A0A229P575"/>
<dbReference type="SUPFAM" id="SSF46955">
    <property type="entry name" value="Putative DNA-binding domain"/>
    <property type="match status" value="1"/>
</dbReference>
<dbReference type="InterPro" id="IPR010093">
    <property type="entry name" value="SinI_DNA-bd"/>
</dbReference>
<feature type="domain" description="Helix-turn-helix" evidence="1">
    <location>
        <begin position="44"/>
        <end position="90"/>
    </location>
</feature>
<organism evidence="2 3">
    <name type="scientific">Paenibacillus herberti</name>
    <dbReference type="NCBI Taxonomy" id="1619309"/>
    <lineage>
        <taxon>Bacteria</taxon>
        <taxon>Bacillati</taxon>
        <taxon>Bacillota</taxon>
        <taxon>Bacilli</taxon>
        <taxon>Bacillales</taxon>
        <taxon>Paenibacillaceae</taxon>
        <taxon>Paenibacillus</taxon>
    </lineage>
</organism>
<dbReference type="Pfam" id="PF12728">
    <property type="entry name" value="HTH_17"/>
    <property type="match status" value="1"/>
</dbReference>
<name>A0A229P575_9BACL</name>
<dbReference type="Proteomes" id="UP000215145">
    <property type="component" value="Unassembled WGS sequence"/>
</dbReference>
<dbReference type="NCBIfam" id="TIGR01764">
    <property type="entry name" value="excise"/>
    <property type="match status" value="1"/>
</dbReference>
<accession>A0A229P575</accession>
<proteinExistence type="predicted"/>
<comment type="caution">
    <text evidence="2">The sequence shown here is derived from an EMBL/GenBank/DDBJ whole genome shotgun (WGS) entry which is preliminary data.</text>
</comment>
<evidence type="ECO:0000259" key="1">
    <source>
        <dbReference type="Pfam" id="PF12728"/>
    </source>
</evidence>
<evidence type="ECO:0000313" key="3">
    <source>
        <dbReference type="Proteomes" id="UP000215145"/>
    </source>
</evidence>
<dbReference type="GO" id="GO:0003677">
    <property type="term" value="F:DNA binding"/>
    <property type="evidence" value="ECO:0007669"/>
    <property type="project" value="InterPro"/>
</dbReference>
<dbReference type="InterPro" id="IPR009061">
    <property type="entry name" value="DNA-bd_dom_put_sf"/>
</dbReference>
<sequence>MTATIYNFQPADPAPTPPARRAIIVTKPLPQPISAAQPVRKTIDVKAAAEQLGVSTTTIYQLCREKQIPHIRIRARLFFHTDVLDEWLRSGGTLSSEALS</sequence>
<keyword evidence="3" id="KW-1185">Reference proteome</keyword>
<dbReference type="OrthoDB" id="515428at2"/>
<protein>
    <recommendedName>
        <fullName evidence="1">Helix-turn-helix domain-containing protein</fullName>
    </recommendedName>
</protein>